<comment type="caution">
    <text evidence="6">The sequence shown here is derived from an EMBL/GenBank/DDBJ whole genome shotgun (WGS) entry which is preliminary data.</text>
</comment>
<keyword evidence="4" id="KW-0732">Signal</keyword>
<dbReference type="SMART" id="SM00247">
    <property type="entry name" value="XTALbg"/>
    <property type="match status" value="1"/>
</dbReference>
<organism evidence="6 7">
    <name type="scientific">Caulobacter hibisci</name>
    <dbReference type="NCBI Taxonomy" id="2035993"/>
    <lineage>
        <taxon>Bacteria</taxon>
        <taxon>Pseudomonadati</taxon>
        <taxon>Pseudomonadota</taxon>
        <taxon>Alphaproteobacteria</taxon>
        <taxon>Caulobacterales</taxon>
        <taxon>Caulobacteraceae</taxon>
        <taxon>Caulobacter</taxon>
    </lineage>
</organism>
<dbReference type="InterPro" id="IPR011024">
    <property type="entry name" value="G_crystallin-like"/>
</dbReference>
<dbReference type="InterPro" id="IPR001064">
    <property type="entry name" value="Beta/gamma_crystallin"/>
</dbReference>
<evidence type="ECO:0000313" key="7">
    <source>
        <dbReference type="Proteomes" id="UP000639859"/>
    </source>
</evidence>
<feature type="domain" description="Beta/gamma crystallin 'Greek key'" evidence="5">
    <location>
        <begin position="163"/>
        <end position="203"/>
    </location>
</feature>
<proteinExistence type="inferred from homology"/>
<dbReference type="Gene3D" id="2.30.60.10">
    <property type="entry name" value="Cyanovirin-N"/>
    <property type="match status" value="1"/>
</dbReference>
<evidence type="ECO:0000256" key="4">
    <source>
        <dbReference type="SAM" id="SignalP"/>
    </source>
</evidence>
<dbReference type="InterPro" id="IPR036673">
    <property type="entry name" value="Cyanovirin-N_sf"/>
</dbReference>
<gene>
    <name evidence="6" type="ORF">I4Q42_16295</name>
</gene>
<reference evidence="6 7" key="1">
    <citation type="submission" date="2020-11" db="EMBL/GenBank/DDBJ databases">
        <title>genome sequence of strain KACC 18849.</title>
        <authorList>
            <person name="Gao J."/>
            <person name="Zhang X."/>
        </authorList>
    </citation>
    <scope>NUCLEOTIDE SEQUENCE [LARGE SCALE GENOMIC DNA]</scope>
    <source>
        <strain evidence="6 7">KACC 18849</strain>
    </source>
</reference>
<dbReference type="Gene3D" id="2.60.20.10">
    <property type="entry name" value="Crystallins"/>
    <property type="match status" value="1"/>
</dbReference>
<feature type="signal peptide" evidence="4">
    <location>
        <begin position="1"/>
        <end position="23"/>
    </location>
</feature>
<keyword evidence="2" id="KW-0677">Repeat</keyword>
<dbReference type="RefSeq" id="WP_198577132.1">
    <property type="nucleotide sequence ID" value="NZ_JADWOX010000011.1"/>
</dbReference>
<evidence type="ECO:0000256" key="2">
    <source>
        <dbReference type="ARBA" id="ARBA00022737"/>
    </source>
</evidence>
<dbReference type="SMART" id="SM01111">
    <property type="entry name" value="CVNH"/>
    <property type="match status" value="1"/>
</dbReference>
<comment type="similarity">
    <text evidence="1">Belongs to the beta/gamma-crystallin family.</text>
</comment>
<evidence type="ECO:0000259" key="5">
    <source>
        <dbReference type="PROSITE" id="PS50915"/>
    </source>
</evidence>
<name>A0ABS0T139_9CAUL</name>
<keyword evidence="7" id="KW-1185">Reference proteome</keyword>
<evidence type="ECO:0000256" key="1">
    <source>
        <dbReference type="ARBA" id="ARBA00009646"/>
    </source>
</evidence>
<evidence type="ECO:0000313" key="6">
    <source>
        <dbReference type="EMBL" id="MBI1685231.1"/>
    </source>
</evidence>
<protein>
    <submittedName>
        <fullName evidence="6">Beta/gamma crystallin family protein</fullName>
    </submittedName>
</protein>
<dbReference type="Proteomes" id="UP000639859">
    <property type="component" value="Unassembled WGS sequence"/>
</dbReference>
<accession>A0ABS0T139</accession>
<sequence length="243" mass="26586">MRPALALLALAGAALAVSAPASAQDRGYGRPDSTPRGSYQDSCRDITVRRGEISAQCRDNRNQWVWTSANADCRGDMTNQNGRLVCLSGGGRPGTLPRGSYLESCRDAAVRGRELTAQCRNDRGRWNWTSADADCRGDMTNQDGRLVCYGGGGHPGQGGGWRGGVVLYQDGGFRERSVEINGDTPDLRAFNFNDRASSIRVQGGDWELCDDINYGGRCWRVSSDIVQFSPDMNERVSSLRRIR</sequence>
<dbReference type="PROSITE" id="PS50915">
    <property type="entry name" value="CRYSTALLIN_BETA_GAMMA"/>
    <property type="match status" value="1"/>
</dbReference>
<dbReference type="Pfam" id="PF08881">
    <property type="entry name" value="CVNH"/>
    <property type="match status" value="1"/>
</dbReference>
<feature type="chain" id="PRO_5046187713" evidence="4">
    <location>
        <begin position="24"/>
        <end position="243"/>
    </location>
</feature>
<dbReference type="SUPFAM" id="SSF49695">
    <property type="entry name" value="gamma-Crystallin-like"/>
    <property type="match status" value="1"/>
</dbReference>
<dbReference type="InterPro" id="IPR011058">
    <property type="entry name" value="Cyanovirin-N"/>
</dbReference>
<feature type="region of interest" description="Disordered" evidence="3">
    <location>
        <begin position="21"/>
        <end position="41"/>
    </location>
</feature>
<evidence type="ECO:0000256" key="3">
    <source>
        <dbReference type="SAM" id="MobiDB-lite"/>
    </source>
</evidence>
<dbReference type="EMBL" id="JADWOX010000011">
    <property type="protein sequence ID" value="MBI1685231.1"/>
    <property type="molecule type" value="Genomic_DNA"/>
</dbReference>
<dbReference type="Pfam" id="PF00030">
    <property type="entry name" value="Crystall"/>
    <property type="match status" value="1"/>
</dbReference>
<dbReference type="SUPFAM" id="SSF51322">
    <property type="entry name" value="Cyanovirin-N"/>
    <property type="match status" value="1"/>
</dbReference>